<dbReference type="Gene3D" id="1.10.290.10">
    <property type="entry name" value="Topoisomerase I, domain 4"/>
    <property type="match status" value="1"/>
</dbReference>
<dbReference type="InterPro" id="IPR034144">
    <property type="entry name" value="TOPRIM_TopoIII"/>
</dbReference>
<dbReference type="CDD" id="cd03362">
    <property type="entry name" value="TOPRIM_TopoIA_TopoIII"/>
    <property type="match status" value="1"/>
</dbReference>
<sequence length="729" mass="82417">MQKSVVLAEKPSVARDIARVLNCGRKGNGFLEGEKYIVTWALGHLVTLAEPESYGEKYKTWNLDELPMLPNRLKLVVMKQTSKQFHAVKAQLQRKDVGDIIIATDAGREGELVARWILEKAHVNKPLKRLWISSVTDRAIKEGFAKLKSAKQYEGLYHSAVARSEADWYVGMNGTRALTTKFHAQLSCGRVQTPTLAMIAKREKDIQTFKPVPYKQLSIKADNGMVFQWVDPKTNERRLFDEHQAEVISTSLHGQLLNITDVQKATKKVPAPQLYDLTELQREANKRFGYSAKETLSTIQRLYEQHKVITYPRTDSNYLSSDMVDTLADRIKACDIQPFRKLVSQLKGVQIDKHLACVNDQHVSDHHAIIPTEQSPGPNALSEKETKLYRLIVRRFLAVFFPANEFEQTTVTAGAAKEQFIAKGKVMKSLGWKAVYAEDASYQDEAERESNLPKLSVGEKLSVQDIHVTDGQTKPPERLTEGTLLSAMEKPSAYLESHNKELAKTLGKTGGIGTVATRADIIEKLLNTHLVEKRDKYLHVTGKGKQLLELVPAELKSPALTAEWEQKLEQIAKGQLEKSVFVEDMKQYASDIVRQVKQSEKQFKHDNVTGSPCPECGKLLLEVKSKHGKRRVCQDPSCGYKKNVSKITNARCPKCKKKLELWGEGEGQTFACVCGHREKLSTFQERRKNNQHKKVSKREVNNYMKKQNKEEEFTNNALADALAKLKLDK</sequence>
<dbReference type="Gene3D" id="3.40.50.140">
    <property type="match status" value="1"/>
</dbReference>
<dbReference type="EMBL" id="JRJU01000050">
    <property type="protein sequence ID" value="KHF38138.1"/>
    <property type="molecule type" value="Genomic_DNA"/>
</dbReference>
<dbReference type="GO" id="GO:0043597">
    <property type="term" value="C:cytoplasmic replication fork"/>
    <property type="evidence" value="ECO:0007669"/>
    <property type="project" value="TreeGrafter"/>
</dbReference>
<evidence type="ECO:0000256" key="7">
    <source>
        <dbReference type="ARBA" id="ARBA00023235"/>
    </source>
</evidence>
<feature type="site" description="Interaction with DNA" evidence="8">
    <location>
        <position position="313"/>
    </location>
</feature>
<organism evidence="11 12">
    <name type="scientific">Halalkalibacter okhensis</name>
    <dbReference type="NCBI Taxonomy" id="333138"/>
    <lineage>
        <taxon>Bacteria</taxon>
        <taxon>Bacillati</taxon>
        <taxon>Bacillota</taxon>
        <taxon>Bacilli</taxon>
        <taxon>Bacillales</taxon>
        <taxon>Bacillaceae</taxon>
        <taxon>Halalkalibacter</taxon>
    </lineage>
</organism>
<dbReference type="InterPro" id="IPR000380">
    <property type="entry name" value="Topo_IA"/>
</dbReference>
<keyword evidence="6 8" id="KW-0238">DNA-binding</keyword>
<keyword evidence="5 8" id="KW-0799">Topoisomerase</keyword>
<evidence type="ECO:0000256" key="2">
    <source>
        <dbReference type="ARBA" id="ARBA00009446"/>
    </source>
</evidence>
<feature type="domain" description="Toprim" evidence="9">
    <location>
        <begin position="3"/>
        <end position="136"/>
    </location>
</feature>
<dbReference type="PROSITE" id="PS52039">
    <property type="entry name" value="TOPO_IA_2"/>
    <property type="match status" value="1"/>
</dbReference>
<dbReference type="CDD" id="cd00186">
    <property type="entry name" value="TOP1Ac"/>
    <property type="match status" value="1"/>
</dbReference>
<evidence type="ECO:0000256" key="4">
    <source>
        <dbReference type="ARBA" id="ARBA00022842"/>
    </source>
</evidence>
<dbReference type="Pfam" id="PF01751">
    <property type="entry name" value="Toprim"/>
    <property type="match status" value="1"/>
</dbReference>
<dbReference type="InterPro" id="IPR013826">
    <property type="entry name" value="Topo_IA_cen_sub3"/>
</dbReference>
<evidence type="ECO:0000256" key="6">
    <source>
        <dbReference type="ARBA" id="ARBA00023125"/>
    </source>
</evidence>
<evidence type="ECO:0000256" key="1">
    <source>
        <dbReference type="ARBA" id="ARBA00000213"/>
    </source>
</evidence>
<dbReference type="PROSITE" id="PS00396">
    <property type="entry name" value="TOPO_IA_1"/>
    <property type="match status" value="1"/>
</dbReference>
<keyword evidence="7 8" id="KW-0413">Isomerase</keyword>
<feature type="site" description="Interaction with DNA" evidence="8">
    <location>
        <position position="168"/>
    </location>
</feature>
<comment type="cofactor">
    <cofactor evidence="8">
        <name>Mg(2+)</name>
        <dbReference type="ChEBI" id="CHEBI:18420"/>
    </cofactor>
</comment>
<evidence type="ECO:0000256" key="3">
    <source>
        <dbReference type="ARBA" id="ARBA00022723"/>
    </source>
</evidence>
<feature type="domain" description="Topo IA-type catalytic" evidence="10">
    <location>
        <begin position="153"/>
        <end position="593"/>
    </location>
</feature>
<gene>
    <name evidence="8" type="primary">topB</name>
    <name evidence="11" type="ORF">LQ50_23025</name>
</gene>
<dbReference type="PANTHER" id="PTHR11390:SF21">
    <property type="entry name" value="DNA TOPOISOMERASE 3-ALPHA"/>
    <property type="match status" value="1"/>
</dbReference>
<dbReference type="eggNOG" id="COG0550">
    <property type="taxonomic scope" value="Bacteria"/>
</dbReference>
<dbReference type="InterPro" id="IPR003601">
    <property type="entry name" value="Topo_IA_2"/>
</dbReference>
<dbReference type="SMART" id="SM00493">
    <property type="entry name" value="TOPRIM"/>
    <property type="match status" value="1"/>
</dbReference>
<feature type="binding site" evidence="8">
    <location>
        <position position="9"/>
    </location>
    <ligand>
        <name>Mg(2+)</name>
        <dbReference type="ChEBI" id="CHEBI:18420"/>
        <note>catalytic</note>
    </ligand>
</feature>
<evidence type="ECO:0000313" key="11">
    <source>
        <dbReference type="EMBL" id="KHF38138.1"/>
    </source>
</evidence>
<dbReference type="NCBIfam" id="NF005829">
    <property type="entry name" value="PRK07726.1"/>
    <property type="match status" value="1"/>
</dbReference>
<dbReference type="NCBIfam" id="TIGR01056">
    <property type="entry name" value="topB"/>
    <property type="match status" value="1"/>
</dbReference>
<dbReference type="EC" id="5.6.2.1" evidence="8"/>
<dbReference type="STRING" id="333138.LQ50_23025"/>
<evidence type="ECO:0000313" key="12">
    <source>
        <dbReference type="Proteomes" id="UP000030832"/>
    </source>
</evidence>
<keyword evidence="12" id="KW-1185">Reference proteome</keyword>
<comment type="caution">
    <text evidence="11">The sequence shown here is derived from an EMBL/GenBank/DDBJ whole genome shotgun (WGS) entry which is preliminary data.</text>
</comment>
<evidence type="ECO:0000259" key="10">
    <source>
        <dbReference type="PROSITE" id="PS52039"/>
    </source>
</evidence>
<evidence type="ECO:0000259" key="9">
    <source>
        <dbReference type="PROSITE" id="PS50880"/>
    </source>
</evidence>
<dbReference type="GO" id="GO:0003677">
    <property type="term" value="F:DNA binding"/>
    <property type="evidence" value="ECO:0007669"/>
    <property type="project" value="UniProtKB-KW"/>
</dbReference>
<name>A0A0B0I6N4_9BACI</name>
<dbReference type="SMART" id="SM00437">
    <property type="entry name" value="TOP1Ac"/>
    <property type="match status" value="1"/>
</dbReference>
<dbReference type="GO" id="GO:0003917">
    <property type="term" value="F:DNA topoisomerase type I (single strand cut, ATP-independent) activity"/>
    <property type="evidence" value="ECO:0007669"/>
    <property type="project" value="UniProtKB-UniRule"/>
</dbReference>
<dbReference type="Proteomes" id="UP000030832">
    <property type="component" value="Unassembled WGS sequence"/>
</dbReference>
<comment type="similarity">
    <text evidence="2 8">Belongs to the type IA topoisomerase family.</text>
</comment>
<dbReference type="OrthoDB" id="9803554at2"/>
<dbReference type="SMART" id="SM00436">
    <property type="entry name" value="TOP1Bc"/>
    <property type="match status" value="1"/>
</dbReference>
<feature type="binding site" evidence="8">
    <location>
        <position position="105"/>
    </location>
    <ligand>
        <name>Mg(2+)</name>
        <dbReference type="ChEBI" id="CHEBI:18420"/>
        <note>catalytic</note>
    </ligand>
</feature>
<dbReference type="RefSeq" id="WP_034633460.1">
    <property type="nucleotide sequence ID" value="NZ_JRJU01000050.1"/>
</dbReference>
<dbReference type="InterPro" id="IPR006171">
    <property type="entry name" value="TOPRIM_dom"/>
</dbReference>
<comment type="catalytic activity">
    <reaction evidence="1 8">
        <text>ATP-independent breakage of single-stranded DNA, followed by passage and rejoining.</text>
        <dbReference type="EC" id="5.6.2.1"/>
    </reaction>
</comment>
<dbReference type="InterPro" id="IPR003602">
    <property type="entry name" value="Topo_IA_DNA-bd_dom"/>
</dbReference>
<feature type="site" description="Interaction with DNA" evidence="8">
    <location>
        <position position="176"/>
    </location>
</feature>
<feature type="region of interest" description="Interaction with DNA" evidence="8">
    <location>
        <begin position="187"/>
        <end position="192"/>
    </location>
</feature>
<dbReference type="Gene3D" id="1.10.460.10">
    <property type="entry name" value="Topoisomerase I, domain 2"/>
    <property type="match status" value="1"/>
</dbReference>
<dbReference type="InterPro" id="IPR013825">
    <property type="entry name" value="Topo_IA_cen_sub2"/>
</dbReference>
<comment type="function">
    <text evidence="8">Releases the supercoiling and torsional tension of DNA, which is introduced during the DNA replication and transcription, by transiently cleaving and rejoining one strand of the DNA duplex. Introduces a single-strand break via transesterification at a target site in duplex DNA. The scissile phosphodiester is attacked by the catalytic tyrosine of the enzyme, resulting in the formation of a DNA-(5'-phosphotyrosyl)-enzyme intermediate and the expulsion of a 3'-OH DNA strand. The free DNA strand then undergoes passage around the unbroken strand, thus removing DNA supercoils. Finally, in the religation step, the DNA 3'-OH attacks the covalent intermediate to expel the active-site tyrosine and restore the DNA phosphodiester backbone.</text>
</comment>
<feature type="active site" description="O-(5'-phospho-DNA)-tyrosine intermediate" evidence="8">
    <location>
        <position position="311"/>
    </location>
</feature>
<comment type="caution">
    <text evidence="8">Lacks conserved residue(s) required for the propagation of feature annotation.</text>
</comment>
<dbReference type="InterPro" id="IPR023405">
    <property type="entry name" value="Topo_IA_core_domain"/>
</dbReference>
<dbReference type="GO" id="GO:0006281">
    <property type="term" value="P:DNA repair"/>
    <property type="evidence" value="ECO:0007669"/>
    <property type="project" value="TreeGrafter"/>
</dbReference>
<dbReference type="AlphaFoldDB" id="A0A0B0I6N4"/>
<dbReference type="InterPro" id="IPR013824">
    <property type="entry name" value="Topo_IA_cen_sub1"/>
</dbReference>
<keyword evidence="4 8" id="KW-0460">Magnesium</keyword>
<keyword evidence="3 8" id="KW-0479">Metal-binding</keyword>
<dbReference type="InterPro" id="IPR013497">
    <property type="entry name" value="Topo_IA_cen"/>
</dbReference>
<dbReference type="PRINTS" id="PR00417">
    <property type="entry name" value="PRTPISMRASEI"/>
</dbReference>
<dbReference type="InterPro" id="IPR023406">
    <property type="entry name" value="Topo_IA_AS"/>
</dbReference>
<accession>A0A0B0I6N4</accession>
<dbReference type="HAMAP" id="MF_00953">
    <property type="entry name" value="Topoisom_3_prok"/>
    <property type="match status" value="1"/>
</dbReference>
<dbReference type="eggNOG" id="COG0551">
    <property type="taxonomic scope" value="Bacteria"/>
</dbReference>
<dbReference type="GO" id="GO:0006265">
    <property type="term" value="P:DNA topological change"/>
    <property type="evidence" value="ECO:0007669"/>
    <property type="project" value="UniProtKB-UniRule"/>
</dbReference>
<dbReference type="PROSITE" id="PS50880">
    <property type="entry name" value="TOPRIM"/>
    <property type="match status" value="1"/>
</dbReference>
<dbReference type="Gene3D" id="2.70.20.10">
    <property type="entry name" value="Topoisomerase I, domain 3"/>
    <property type="match status" value="1"/>
</dbReference>
<protein>
    <recommendedName>
        <fullName evidence="8">DNA topoisomerase 3</fullName>
        <ecNumber evidence="8">5.6.2.1</ecNumber>
    </recommendedName>
    <alternativeName>
        <fullName evidence="8">DNA topoisomerase III</fullName>
    </alternativeName>
</protein>
<proteinExistence type="inferred from homology"/>
<dbReference type="PANTHER" id="PTHR11390">
    <property type="entry name" value="PROKARYOTIC DNA TOPOISOMERASE"/>
    <property type="match status" value="1"/>
</dbReference>
<feature type="site" description="Interaction with DNA" evidence="8">
    <location>
        <position position="61"/>
    </location>
</feature>
<evidence type="ECO:0000256" key="5">
    <source>
        <dbReference type="ARBA" id="ARBA00023029"/>
    </source>
</evidence>
<dbReference type="SUPFAM" id="SSF56712">
    <property type="entry name" value="Prokaryotic type I DNA topoisomerase"/>
    <property type="match status" value="1"/>
</dbReference>
<reference evidence="11 12" key="1">
    <citation type="submission" date="2014-09" db="EMBL/GenBank/DDBJ databases">
        <title>Genome sequencing and annotation of Bacillus Okhensis strain Kh10-101T.</title>
        <authorList>
            <person name="Prakash J.S."/>
        </authorList>
    </citation>
    <scope>NUCLEOTIDE SEQUENCE [LARGE SCALE GENOMIC DNA]</scope>
    <source>
        <strain evidence="12">Kh10-101T</strain>
    </source>
</reference>
<dbReference type="GO" id="GO:0006310">
    <property type="term" value="P:DNA recombination"/>
    <property type="evidence" value="ECO:0007669"/>
    <property type="project" value="TreeGrafter"/>
</dbReference>
<dbReference type="InterPro" id="IPR005738">
    <property type="entry name" value="TopoIII"/>
</dbReference>
<evidence type="ECO:0000256" key="8">
    <source>
        <dbReference type="HAMAP-Rule" id="MF_00953"/>
    </source>
</evidence>
<dbReference type="GO" id="GO:0000287">
    <property type="term" value="F:magnesium ion binding"/>
    <property type="evidence" value="ECO:0007669"/>
    <property type="project" value="UniProtKB-UniRule"/>
</dbReference>
<dbReference type="Pfam" id="PF01131">
    <property type="entry name" value="Topoisom_bac"/>
    <property type="match status" value="1"/>
</dbReference>